<dbReference type="HAMAP" id="MF_01334">
    <property type="entry name" value="Ribosomal_bL25_CTC"/>
    <property type="match status" value="1"/>
</dbReference>
<dbReference type="InterPro" id="IPR029751">
    <property type="entry name" value="Ribosomal_L25_dom"/>
</dbReference>
<evidence type="ECO:0000256" key="5">
    <source>
        <dbReference type="HAMAP-Rule" id="MF_01334"/>
    </source>
</evidence>
<keyword evidence="1 5" id="KW-0699">rRNA-binding</keyword>
<feature type="domain" description="Large ribosomal subunit protein bL25 L25" evidence="7">
    <location>
        <begin position="6"/>
        <end position="92"/>
    </location>
</feature>
<protein>
    <recommendedName>
        <fullName evidence="5">Large ribosomal subunit protein bL25</fullName>
    </recommendedName>
    <alternativeName>
        <fullName evidence="5">General stress protein CTC</fullName>
    </alternativeName>
</protein>
<proteinExistence type="inferred from homology"/>
<dbReference type="InterPro" id="IPR037121">
    <property type="entry name" value="Ribosomal_bL25_C"/>
</dbReference>
<evidence type="ECO:0000256" key="2">
    <source>
        <dbReference type="ARBA" id="ARBA00022884"/>
    </source>
</evidence>
<dbReference type="NCBIfam" id="TIGR00731">
    <property type="entry name" value="bL25_bact_ctc"/>
    <property type="match status" value="1"/>
</dbReference>
<dbReference type="PANTHER" id="PTHR33284:SF1">
    <property type="entry name" value="RIBOSOMAL PROTEIN L25_GLN-TRNA SYNTHETASE, ANTI-CODON-BINDING DOMAIN-CONTAINING PROTEIN"/>
    <property type="match status" value="1"/>
</dbReference>
<reference evidence="9 10" key="1">
    <citation type="journal article" date="2016" name="Nat. Commun.">
        <title>Thousands of microbial genomes shed light on interconnected biogeochemical processes in an aquifer system.</title>
        <authorList>
            <person name="Anantharaman K."/>
            <person name="Brown C.T."/>
            <person name="Hug L.A."/>
            <person name="Sharon I."/>
            <person name="Castelle C.J."/>
            <person name="Probst A.J."/>
            <person name="Thomas B.C."/>
            <person name="Singh A."/>
            <person name="Wilkins M.J."/>
            <person name="Karaoz U."/>
            <person name="Brodie E.L."/>
            <person name="Williams K.H."/>
            <person name="Hubbard S.S."/>
            <person name="Banfield J.F."/>
        </authorList>
    </citation>
    <scope>NUCLEOTIDE SEQUENCE [LARGE SCALE GENOMIC DNA]</scope>
</reference>
<dbReference type="Proteomes" id="UP000177885">
    <property type="component" value="Unassembled WGS sequence"/>
</dbReference>
<dbReference type="InterPro" id="IPR020930">
    <property type="entry name" value="Ribosomal_uL5_bac-type"/>
</dbReference>
<evidence type="ECO:0000256" key="1">
    <source>
        <dbReference type="ARBA" id="ARBA00022730"/>
    </source>
</evidence>
<evidence type="ECO:0000256" key="4">
    <source>
        <dbReference type="ARBA" id="ARBA00023274"/>
    </source>
</evidence>
<dbReference type="Pfam" id="PF01386">
    <property type="entry name" value="Ribosomal_L25p"/>
    <property type="match status" value="1"/>
</dbReference>
<name>A0A1F7TM73_9BACT</name>
<dbReference type="Pfam" id="PF14693">
    <property type="entry name" value="Ribosomal_TL5_C"/>
    <property type="match status" value="1"/>
</dbReference>
<dbReference type="GO" id="GO:0008097">
    <property type="term" value="F:5S rRNA binding"/>
    <property type="evidence" value="ECO:0007669"/>
    <property type="project" value="InterPro"/>
</dbReference>
<dbReference type="GO" id="GO:0003735">
    <property type="term" value="F:structural constituent of ribosome"/>
    <property type="evidence" value="ECO:0007669"/>
    <property type="project" value="InterPro"/>
</dbReference>
<dbReference type="Gene3D" id="2.170.120.20">
    <property type="entry name" value="Ribosomal protein L25, beta domain"/>
    <property type="match status" value="1"/>
</dbReference>
<sequence>MKTYELNAKSRTLRGRKTYALRAQEIVPAVVYGAGIEAPTPVEVDRGEFVRVFRAAGESGVVELSIDGKMVNVLIHDIQTDPLRDEVIHADFRALDMTKPIEANVKLAFTGESAAIKVLGGIFVHSLDDVKVRALPKDLPHEIAVDISGLATFEDVVRVKDLPAMPGVEILVDAETTLASVDAPRSEEELADLNKAVEADVTAVEVEKKGKEEEEGAEGAEGEAAEGKPEAKKEEPKSKK</sequence>
<comment type="similarity">
    <text evidence="5">Belongs to the bacterial ribosomal protein bL25 family. CTC subfamily.</text>
</comment>
<evidence type="ECO:0000256" key="3">
    <source>
        <dbReference type="ARBA" id="ARBA00022980"/>
    </source>
</evidence>
<keyword evidence="3 5" id="KW-0689">Ribosomal protein</keyword>
<evidence type="ECO:0000313" key="10">
    <source>
        <dbReference type="Proteomes" id="UP000177885"/>
    </source>
</evidence>
<dbReference type="AlphaFoldDB" id="A0A1F7TM73"/>
<feature type="domain" description="Large ribosomal subunit protein bL25 beta" evidence="8">
    <location>
        <begin position="101"/>
        <end position="185"/>
    </location>
</feature>
<dbReference type="PANTHER" id="PTHR33284">
    <property type="entry name" value="RIBOSOMAL PROTEIN L25/GLN-TRNA SYNTHETASE, ANTI-CODON-BINDING DOMAIN-CONTAINING PROTEIN"/>
    <property type="match status" value="1"/>
</dbReference>
<evidence type="ECO:0000256" key="6">
    <source>
        <dbReference type="SAM" id="MobiDB-lite"/>
    </source>
</evidence>
<dbReference type="InterPro" id="IPR011035">
    <property type="entry name" value="Ribosomal_bL25/Gln-tRNA_synth"/>
</dbReference>
<comment type="caution">
    <text evidence="9">The sequence shown here is derived from an EMBL/GenBank/DDBJ whole genome shotgun (WGS) entry which is preliminary data.</text>
</comment>
<dbReference type="InterPro" id="IPR020057">
    <property type="entry name" value="Ribosomal_bL25_b-dom"/>
</dbReference>
<dbReference type="InterPro" id="IPR001021">
    <property type="entry name" value="Ribosomal_bL25_long"/>
</dbReference>
<accession>A0A1F7TM73</accession>
<evidence type="ECO:0000259" key="7">
    <source>
        <dbReference type="Pfam" id="PF01386"/>
    </source>
</evidence>
<organism evidence="9 10">
    <name type="scientific">Candidatus Uhrbacteria bacterium RIFCSPHIGHO2_01_FULL_63_20</name>
    <dbReference type="NCBI Taxonomy" id="1802385"/>
    <lineage>
        <taxon>Bacteria</taxon>
        <taxon>Candidatus Uhriibacteriota</taxon>
    </lineage>
</organism>
<evidence type="ECO:0000259" key="8">
    <source>
        <dbReference type="Pfam" id="PF14693"/>
    </source>
</evidence>
<keyword evidence="2 5" id="KW-0694">RNA-binding</keyword>
<dbReference type="EMBL" id="MGDT01000006">
    <property type="protein sequence ID" value="OGL66728.1"/>
    <property type="molecule type" value="Genomic_DNA"/>
</dbReference>
<gene>
    <name evidence="5" type="primary">rplY</name>
    <name evidence="5" type="synonym">ctc</name>
    <name evidence="9" type="ORF">A2856_03110</name>
</gene>
<dbReference type="SUPFAM" id="SSF50715">
    <property type="entry name" value="Ribosomal protein L25-like"/>
    <property type="match status" value="1"/>
</dbReference>
<comment type="subunit">
    <text evidence="5">Part of the 50S ribosomal subunit; part of the 5S rRNA/L5/L18/L25 subcomplex. Contacts the 5S rRNA. Binds to the 5S rRNA independently of L5 and L18.</text>
</comment>
<dbReference type="CDD" id="cd00495">
    <property type="entry name" value="Ribosomal_L25_TL5_CTC"/>
    <property type="match status" value="1"/>
</dbReference>
<evidence type="ECO:0000313" key="9">
    <source>
        <dbReference type="EMBL" id="OGL66728.1"/>
    </source>
</evidence>
<comment type="function">
    <text evidence="5">This is one of the proteins that binds to the 5S RNA in the ribosome where it forms part of the central protuberance.</text>
</comment>
<keyword evidence="4 5" id="KW-0687">Ribonucleoprotein</keyword>
<dbReference type="GO" id="GO:0022625">
    <property type="term" value="C:cytosolic large ribosomal subunit"/>
    <property type="evidence" value="ECO:0007669"/>
    <property type="project" value="TreeGrafter"/>
</dbReference>
<dbReference type="GO" id="GO:0006412">
    <property type="term" value="P:translation"/>
    <property type="evidence" value="ECO:0007669"/>
    <property type="project" value="UniProtKB-UniRule"/>
</dbReference>
<dbReference type="STRING" id="1802385.A2856_03110"/>
<feature type="region of interest" description="Disordered" evidence="6">
    <location>
        <begin position="204"/>
        <end position="240"/>
    </location>
</feature>
<dbReference type="InterPro" id="IPR020056">
    <property type="entry name" value="Rbsml_bL25/Gln-tRNA_synth_N"/>
</dbReference>
<feature type="compositionally biased region" description="Basic and acidic residues" evidence="6">
    <location>
        <begin position="225"/>
        <end position="240"/>
    </location>
</feature>
<dbReference type="Gene3D" id="2.40.240.10">
    <property type="entry name" value="Ribosomal Protein L25, Chain P"/>
    <property type="match status" value="1"/>
</dbReference>
<feature type="compositionally biased region" description="Acidic residues" evidence="6">
    <location>
        <begin position="213"/>
        <end position="224"/>
    </location>
</feature>